<evidence type="ECO:0000259" key="5">
    <source>
        <dbReference type="PROSITE" id="PS50893"/>
    </source>
</evidence>
<accession>A0ABM7PJL8</accession>
<evidence type="ECO:0000313" key="6">
    <source>
        <dbReference type="EMBL" id="BCS97302.1"/>
    </source>
</evidence>
<gene>
    <name evidence="6" type="primary">pstB1</name>
    <name evidence="6" type="ORF">DSLASN_29340</name>
</gene>
<dbReference type="PANTHER" id="PTHR43423:SF1">
    <property type="entry name" value="ABC TRANSPORTER I FAMILY MEMBER 17"/>
    <property type="match status" value="1"/>
</dbReference>
<keyword evidence="3" id="KW-0547">Nucleotide-binding</keyword>
<dbReference type="Proteomes" id="UP001320148">
    <property type="component" value="Chromosome"/>
</dbReference>
<keyword evidence="2" id="KW-0592">Phosphate transport</keyword>
<dbReference type="RefSeq" id="WP_236888734.1">
    <property type="nucleotide sequence ID" value="NZ_AP024488.1"/>
</dbReference>
<keyword evidence="4 6" id="KW-0067">ATP-binding</keyword>
<evidence type="ECO:0000256" key="1">
    <source>
        <dbReference type="ARBA" id="ARBA00022448"/>
    </source>
</evidence>
<dbReference type="PROSITE" id="PS50893">
    <property type="entry name" value="ABC_TRANSPORTER_2"/>
    <property type="match status" value="1"/>
</dbReference>
<reference evidence="6 7" key="1">
    <citation type="submission" date="2021-02" db="EMBL/GenBank/DDBJ databases">
        <title>Complete genome of Desulfoluna sp. strain ASN36.</title>
        <authorList>
            <person name="Takahashi A."/>
            <person name="Kojima H."/>
            <person name="Fukui M."/>
        </authorList>
    </citation>
    <scope>NUCLEOTIDE SEQUENCE [LARGE SCALE GENOMIC DNA]</scope>
    <source>
        <strain evidence="6 7">ASN36</strain>
    </source>
</reference>
<dbReference type="InterPro" id="IPR005670">
    <property type="entry name" value="PstB-like"/>
</dbReference>
<evidence type="ECO:0000313" key="7">
    <source>
        <dbReference type="Proteomes" id="UP001320148"/>
    </source>
</evidence>
<dbReference type="PROSITE" id="PS00211">
    <property type="entry name" value="ABC_TRANSPORTER_1"/>
    <property type="match status" value="1"/>
</dbReference>
<dbReference type="Pfam" id="PF00005">
    <property type="entry name" value="ABC_tran"/>
    <property type="match status" value="1"/>
</dbReference>
<dbReference type="InterPro" id="IPR003593">
    <property type="entry name" value="AAA+_ATPase"/>
</dbReference>
<evidence type="ECO:0000256" key="2">
    <source>
        <dbReference type="ARBA" id="ARBA00022592"/>
    </source>
</evidence>
<organism evidence="6 7">
    <name type="scientific">Desulfoluna limicola</name>
    <dbReference type="NCBI Taxonomy" id="2810562"/>
    <lineage>
        <taxon>Bacteria</taxon>
        <taxon>Pseudomonadati</taxon>
        <taxon>Thermodesulfobacteriota</taxon>
        <taxon>Desulfobacteria</taxon>
        <taxon>Desulfobacterales</taxon>
        <taxon>Desulfolunaceae</taxon>
        <taxon>Desulfoluna</taxon>
    </lineage>
</organism>
<evidence type="ECO:0000256" key="4">
    <source>
        <dbReference type="ARBA" id="ARBA00022840"/>
    </source>
</evidence>
<dbReference type="InterPro" id="IPR017871">
    <property type="entry name" value="ABC_transporter-like_CS"/>
</dbReference>
<dbReference type="CDD" id="cd03260">
    <property type="entry name" value="ABC_PstB_phosphate_transporter"/>
    <property type="match status" value="1"/>
</dbReference>
<dbReference type="GO" id="GO:0005524">
    <property type="term" value="F:ATP binding"/>
    <property type="evidence" value="ECO:0007669"/>
    <property type="project" value="UniProtKB-KW"/>
</dbReference>
<dbReference type="EMBL" id="AP024488">
    <property type="protein sequence ID" value="BCS97302.1"/>
    <property type="molecule type" value="Genomic_DNA"/>
</dbReference>
<name>A0ABM7PJL8_9BACT</name>
<dbReference type="InterPro" id="IPR003439">
    <property type="entry name" value="ABC_transporter-like_ATP-bd"/>
</dbReference>
<sequence length="230" mass="25562">MKITLNDLTFRYDTRTILNAVAMEVPEGSLTAITGPSGEGKSTLLSVINRLWRPDEGARVTGFATARFNGESTDLLSPHLDLPSLRRKAAMVFQAPTPLPFSIYKNVSLPLTFAGIKKKDEVNLRVERALSRSGLWSEVKERLDEPATQLSGGQQQRLAMARALVTEPEILLLDEPTSSLDTTSRDRIETQLMELKKSCTLLLVSHSASQVARLADRVYQLRDGRLERTL</sequence>
<dbReference type="SUPFAM" id="SSF52540">
    <property type="entry name" value="P-loop containing nucleoside triphosphate hydrolases"/>
    <property type="match status" value="1"/>
</dbReference>
<dbReference type="SMART" id="SM00382">
    <property type="entry name" value="AAA"/>
    <property type="match status" value="1"/>
</dbReference>
<dbReference type="InterPro" id="IPR027417">
    <property type="entry name" value="P-loop_NTPase"/>
</dbReference>
<dbReference type="Gene3D" id="3.40.50.300">
    <property type="entry name" value="P-loop containing nucleotide triphosphate hydrolases"/>
    <property type="match status" value="1"/>
</dbReference>
<feature type="domain" description="ABC transporter" evidence="5">
    <location>
        <begin position="3"/>
        <end position="230"/>
    </location>
</feature>
<proteinExistence type="predicted"/>
<keyword evidence="1" id="KW-0813">Transport</keyword>
<evidence type="ECO:0000256" key="3">
    <source>
        <dbReference type="ARBA" id="ARBA00022741"/>
    </source>
</evidence>
<keyword evidence="7" id="KW-1185">Reference proteome</keyword>
<protein>
    <submittedName>
        <fullName evidence="6">Phosphate import ATP-binding protein PstB 1</fullName>
    </submittedName>
</protein>
<dbReference type="PANTHER" id="PTHR43423">
    <property type="entry name" value="ABC TRANSPORTER I FAMILY MEMBER 17"/>
    <property type="match status" value="1"/>
</dbReference>